<proteinExistence type="predicted"/>
<protein>
    <submittedName>
        <fullName evidence="2">Uncharacterized protein</fullName>
    </submittedName>
</protein>
<organism evidence="2 3">
    <name type="scientific">Paraburkholderia terrae</name>
    <dbReference type="NCBI Taxonomy" id="311230"/>
    <lineage>
        <taxon>Bacteria</taxon>
        <taxon>Pseudomonadati</taxon>
        <taxon>Pseudomonadota</taxon>
        <taxon>Betaproteobacteria</taxon>
        <taxon>Burkholderiales</taxon>
        <taxon>Burkholderiaceae</taxon>
        <taxon>Paraburkholderia</taxon>
    </lineage>
</organism>
<dbReference type="EMBL" id="CP026112">
    <property type="protein sequence ID" value="AUT61390.1"/>
    <property type="molecule type" value="Genomic_DNA"/>
</dbReference>
<reference evidence="2 3" key="1">
    <citation type="submission" date="2018-01" db="EMBL/GenBank/DDBJ databases">
        <title>Species boundaries and ecological features among Paraburkholderia terrae DSMZ17804T, P. hospita DSMZ17164T and P. caribensis DSMZ13236T.</title>
        <authorList>
            <person name="Pratama A.A."/>
        </authorList>
    </citation>
    <scope>NUCLEOTIDE SEQUENCE [LARGE SCALE GENOMIC DNA]</scope>
    <source>
        <strain evidence="2 3">DSM 17804</strain>
    </source>
</reference>
<sequence length="74" mass="7885">MKVKSALLALLASSMLSCFAQSASAAPIALEAQPFAMKSDGPRSASVADQKLAFGYWICDPSWNPSDCYWLPGD</sequence>
<dbReference type="AlphaFoldDB" id="A0A2I8EPF7"/>
<keyword evidence="1" id="KW-0732">Signal</keyword>
<evidence type="ECO:0000256" key="1">
    <source>
        <dbReference type="SAM" id="SignalP"/>
    </source>
</evidence>
<dbReference type="PROSITE" id="PS51257">
    <property type="entry name" value="PROKAR_LIPOPROTEIN"/>
    <property type="match status" value="1"/>
</dbReference>
<dbReference type="RefSeq" id="WP_042304283.1">
    <property type="nucleotide sequence ID" value="NZ_CP026112.1"/>
</dbReference>
<dbReference type="OrthoDB" id="9111670at2"/>
<feature type="signal peptide" evidence="1">
    <location>
        <begin position="1"/>
        <end position="25"/>
    </location>
</feature>
<feature type="chain" id="PRO_5014374707" evidence="1">
    <location>
        <begin position="26"/>
        <end position="74"/>
    </location>
</feature>
<evidence type="ECO:0000313" key="2">
    <source>
        <dbReference type="EMBL" id="AUT61390.1"/>
    </source>
</evidence>
<dbReference type="KEGG" id="pter:C2L65_16785"/>
<gene>
    <name evidence="2" type="ORF">C2L65_16785</name>
</gene>
<accession>A0A2I8EPF7</accession>
<dbReference type="Proteomes" id="UP000243502">
    <property type="component" value="Chromosome 2"/>
</dbReference>
<name>A0A2I8EPF7_9BURK</name>
<evidence type="ECO:0000313" key="3">
    <source>
        <dbReference type="Proteomes" id="UP000243502"/>
    </source>
</evidence>